<protein>
    <submittedName>
        <fullName evidence="1">Uncharacterized protein</fullName>
    </submittedName>
</protein>
<accession>A0A2X3L024</accession>
<gene>
    <name evidence="1" type="ORF">NCTC12120_05255</name>
</gene>
<sequence>MPTMAAVLLYSVSQLLPHVSPQRCLADQLAFCTEFYFPDIDSPGLLQRYAIHHHAITLRVMQPVDFHERLEISVFSAIHLIMP</sequence>
<dbReference type="AlphaFoldDB" id="A0A2X3L024"/>
<name>A0A2X3L024_9ENTR</name>
<organism evidence="1 2">
    <name type="scientific">Cedecea neteri</name>
    <dbReference type="NCBI Taxonomy" id="158822"/>
    <lineage>
        <taxon>Bacteria</taxon>
        <taxon>Pseudomonadati</taxon>
        <taxon>Pseudomonadota</taxon>
        <taxon>Gammaproteobacteria</taxon>
        <taxon>Enterobacterales</taxon>
        <taxon>Enterobacteriaceae</taxon>
        <taxon>Cedecea</taxon>
    </lineage>
</organism>
<proteinExistence type="predicted"/>
<evidence type="ECO:0000313" key="2">
    <source>
        <dbReference type="Proteomes" id="UP000251197"/>
    </source>
</evidence>
<dbReference type="EMBL" id="UAVU01000009">
    <property type="protein sequence ID" value="SQC92069.1"/>
    <property type="molecule type" value="Genomic_DNA"/>
</dbReference>
<evidence type="ECO:0000313" key="1">
    <source>
        <dbReference type="EMBL" id="SQC92069.1"/>
    </source>
</evidence>
<reference evidence="1 2" key="1">
    <citation type="submission" date="2018-06" db="EMBL/GenBank/DDBJ databases">
        <authorList>
            <consortium name="Pathogen Informatics"/>
            <person name="Doyle S."/>
        </authorList>
    </citation>
    <scope>NUCLEOTIDE SEQUENCE [LARGE SCALE GENOMIC DNA]</scope>
    <source>
        <strain evidence="1 2">NCTC12120</strain>
    </source>
</reference>
<dbReference type="Proteomes" id="UP000251197">
    <property type="component" value="Unassembled WGS sequence"/>
</dbReference>